<organism evidence="2 3">
    <name type="scientific">Ampelomyces quisqualis</name>
    <name type="common">Powdery mildew agent</name>
    <dbReference type="NCBI Taxonomy" id="50730"/>
    <lineage>
        <taxon>Eukaryota</taxon>
        <taxon>Fungi</taxon>
        <taxon>Dikarya</taxon>
        <taxon>Ascomycota</taxon>
        <taxon>Pezizomycotina</taxon>
        <taxon>Dothideomycetes</taxon>
        <taxon>Pleosporomycetidae</taxon>
        <taxon>Pleosporales</taxon>
        <taxon>Pleosporineae</taxon>
        <taxon>Phaeosphaeriaceae</taxon>
        <taxon>Ampelomyces</taxon>
    </lineage>
</organism>
<evidence type="ECO:0000313" key="2">
    <source>
        <dbReference type="EMBL" id="KAF1920230.1"/>
    </source>
</evidence>
<accession>A0A6A5QZD7</accession>
<protein>
    <recommendedName>
        <fullName evidence="4">Fungal-specific transcription factor domain-containing protein</fullName>
    </recommendedName>
</protein>
<evidence type="ECO:0008006" key="4">
    <source>
        <dbReference type="Google" id="ProtNLM"/>
    </source>
</evidence>
<evidence type="ECO:0000256" key="1">
    <source>
        <dbReference type="SAM" id="MobiDB-lite"/>
    </source>
</evidence>
<dbReference type="OrthoDB" id="5429770at2759"/>
<dbReference type="InterPro" id="IPR053175">
    <property type="entry name" value="DHMBA_Reg_Transcription_Factor"/>
</dbReference>
<name>A0A6A5QZD7_AMPQU</name>
<dbReference type="PANTHER" id="PTHR38791:SF5">
    <property type="entry name" value="TRANSCRIPTION FACTOR DBAG-RELATED"/>
    <property type="match status" value="1"/>
</dbReference>
<sequence>MFKNESDVVAKKAEKRYEVLAKQKMHPNLARKELISPEPLSSMTCESKYERIRPGNNTTQVVSFSRYPTPESITREIVPSIEDQALGFFIGNYVAEPTFVPRGQFEWVTELLAQPETEDILRQSVTAASLAGFANATKNPTIMQQAQSAYGSALRLTNSALQVKETATRDIQAWAKHVDGACALLNLRGEQQFQSNLGRRLFHQFYGVILLVALETGRPVHEGMHKLYRVMTPTSDYNVHGRAWTTRLVDLVHSSIYLNQSRNTDPKTMVERALNLDHELDKIKALMPNVWDYEKVYYENSSHYLYGELYHIYLDPWIAQMWNNVHSCRLCLLKIVRENLTMGWVNSDQPLFSKEEHDSIKVAAEEKSRATAAAIIASVPQITGMIPFPDLSTAKRRASDPAQSLRYTICPPGTYIDTAHSTHMLHLIWPLYAAGGLELTTAEMRQWIINILHHVALRIGNRQAVVLADELKEIQRTGIFTTPWSNRTAYAHARPSEHRGNVSDLNRTRAAEKCPTPKQRTFGCAH</sequence>
<dbReference type="EMBL" id="ML979132">
    <property type="protein sequence ID" value="KAF1920230.1"/>
    <property type="molecule type" value="Genomic_DNA"/>
</dbReference>
<feature type="compositionally biased region" description="Basic and acidic residues" evidence="1">
    <location>
        <begin position="494"/>
        <end position="512"/>
    </location>
</feature>
<gene>
    <name evidence="2" type="ORF">BDU57DRAFT_525360</name>
</gene>
<dbReference type="Proteomes" id="UP000800096">
    <property type="component" value="Unassembled WGS sequence"/>
</dbReference>
<dbReference type="PANTHER" id="PTHR38791">
    <property type="entry name" value="ZN(II)2CYS6 TRANSCRIPTION FACTOR (EUROFUNG)-RELATED-RELATED"/>
    <property type="match status" value="1"/>
</dbReference>
<keyword evidence="3" id="KW-1185">Reference proteome</keyword>
<feature type="region of interest" description="Disordered" evidence="1">
    <location>
        <begin position="493"/>
        <end position="526"/>
    </location>
</feature>
<reference evidence="2" key="1">
    <citation type="journal article" date="2020" name="Stud. Mycol.">
        <title>101 Dothideomycetes genomes: a test case for predicting lifestyles and emergence of pathogens.</title>
        <authorList>
            <person name="Haridas S."/>
            <person name="Albert R."/>
            <person name="Binder M."/>
            <person name="Bloem J."/>
            <person name="Labutti K."/>
            <person name="Salamov A."/>
            <person name="Andreopoulos B."/>
            <person name="Baker S."/>
            <person name="Barry K."/>
            <person name="Bills G."/>
            <person name="Bluhm B."/>
            <person name="Cannon C."/>
            <person name="Castanera R."/>
            <person name="Culley D."/>
            <person name="Daum C."/>
            <person name="Ezra D."/>
            <person name="Gonzalez J."/>
            <person name="Henrissat B."/>
            <person name="Kuo A."/>
            <person name="Liang C."/>
            <person name="Lipzen A."/>
            <person name="Lutzoni F."/>
            <person name="Magnuson J."/>
            <person name="Mondo S."/>
            <person name="Nolan M."/>
            <person name="Ohm R."/>
            <person name="Pangilinan J."/>
            <person name="Park H.-J."/>
            <person name="Ramirez L."/>
            <person name="Alfaro M."/>
            <person name="Sun H."/>
            <person name="Tritt A."/>
            <person name="Yoshinaga Y."/>
            <person name="Zwiers L.-H."/>
            <person name="Turgeon B."/>
            <person name="Goodwin S."/>
            <person name="Spatafora J."/>
            <person name="Crous P."/>
            <person name="Grigoriev I."/>
        </authorList>
    </citation>
    <scope>NUCLEOTIDE SEQUENCE</scope>
    <source>
        <strain evidence="2">HMLAC05119</strain>
    </source>
</reference>
<dbReference type="AlphaFoldDB" id="A0A6A5QZD7"/>
<evidence type="ECO:0000313" key="3">
    <source>
        <dbReference type="Proteomes" id="UP000800096"/>
    </source>
</evidence>
<proteinExistence type="predicted"/>